<dbReference type="EMBL" id="JBBKZS010000013">
    <property type="protein sequence ID" value="MEJ8857881.1"/>
    <property type="molecule type" value="Genomic_DNA"/>
</dbReference>
<proteinExistence type="predicted"/>
<dbReference type="RefSeq" id="WP_340337950.1">
    <property type="nucleotide sequence ID" value="NZ_JBBKZS010000013.1"/>
</dbReference>
<name>A0ABU8XDR6_9BURK</name>
<evidence type="ECO:0008006" key="4">
    <source>
        <dbReference type="Google" id="ProtNLM"/>
    </source>
</evidence>
<comment type="caution">
    <text evidence="2">The sequence shown here is derived from an EMBL/GenBank/DDBJ whole genome shotgun (WGS) entry which is preliminary data.</text>
</comment>
<dbReference type="Proteomes" id="UP001367030">
    <property type="component" value="Unassembled WGS sequence"/>
</dbReference>
<feature type="region of interest" description="Disordered" evidence="1">
    <location>
        <begin position="1"/>
        <end position="24"/>
    </location>
</feature>
<sequence>MNTRAKAAGSKGLRNISKAPDGSKMRLRYEDARYEGNKCAKEYAESGGTNYAAECMRPVPGRAENNGRPTNADHVKEIQFGGKPEGPFMILDAAVNKSIGTQLNKRGNVTHLTGVSAANCAPEC</sequence>
<gene>
    <name evidence="2" type="ORF">WKW79_25150</name>
</gene>
<evidence type="ECO:0000256" key="1">
    <source>
        <dbReference type="SAM" id="MobiDB-lite"/>
    </source>
</evidence>
<accession>A0ABU8XDR6</accession>
<evidence type="ECO:0000313" key="2">
    <source>
        <dbReference type="EMBL" id="MEJ8857881.1"/>
    </source>
</evidence>
<protein>
    <recommendedName>
        <fullName evidence="4">Tox-PAAR-like domain-containing protein</fullName>
    </recommendedName>
</protein>
<reference evidence="2 3" key="1">
    <citation type="submission" date="2024-03" db="EMBL/GenBank/DDBJ databases">
        <title>Novel species of the genus Variovorax.</title>
        <authorList>
            <person name="Liu Q."/>
            <person name="Xin Y.-H."/>
        </authorList>
    </citation>
    <scope>NUCLEOTIDE SEQUENCE [LARGE SCALE GENOMIC DNA]</scope>
    <source>
        <strain evidence="2 3">KACC 18901</strain>
    </source>
</reference>
<keyword evidence="3" id="KW-1185">Reference proteome</keyword>
<organism evidence="2 3">
    <name type="scientific">Variovorax robiniae</name>
    <dbReference type="NCBI Taxonomy" id="1836199"/>
    <lineage>
        <taxon>Bacteria</taxon>
        <taxon>Pseudomonadati</taxon>
        <taxon>Pseudomonadota</taxon>
        <taxon>Betaproteobacteria</taxon>
        <taxon>Burkholderiales</taxon>
        <taxon>Comamonadaceae</taxon>
        <taxon>Variovorax</taxon>
    </lineage>
</organism>
<evidence type="ECO:0000313" key="3">
    <source>
        <dbReference type="Proteomes" id="UP001367030"/>
    </source>
</evidence>